<keyword evidence="2 4" id="KW-0853">WD repeat</keyword>
<organism evidence="6 7">
    <name type="scientific">Zancudomyces culisetae</name>
    <name type="common">Gut fungus</name>
    <name type="synonym">Smittium culisetae</name>
    <dbReference type="NCBI Taxonomy" id="1213189"/>
    <lineage>
        <taxon>Eukaryota</taxon>
        <taxon>Fungi</taxon>
        <taxon>Fungi incertae sedis</taxon>
        <taxon>Zoopagomycota</taxon>
        <taxon>Kickxellomycotina</taxon>
        <taxon>Harpellomycetes</taxon>
        <taxon>Harpellales</taxon>
        <taxon>Legeriomycetaceae</taxon>
        <taxon>Zancudomyces</taxon>
    </lineage>
</organism>
<dbReference type="InterPro" id="IPR015943">
    <property type="entry name" value="WD40/YVTN_repeat-like_dom_sf"/>
</dbReference>
<evidence type="ECO:0000313" key="7">
    <source>
        <dbReference type="Proteomes" id="UP000188320"/>
    </source>
</evidence>
<dbReference type="PROSITE" id="PS50082">
    <property type="entry name" value="WD_REPEATS_2"/>
    <property type="match status" value="2"/>
</dbReference>
<dbReference type="OrthoDB" id="270624at2759"/>
<dbReference type="InterPro" id="IPR044285">
    <property type="entry name" value="PWP1"/>
</dbReference>
<reference evidence="7" key="1">
    <citation type="submission" date="2017-01" db="EMBL/GenBank/DDBJ databases">
        <authorList>
            <person name="Wang Y."/>
            <person name="White M."/>
            <person name="Kvist S."/>
            <person name="Moncalvo J.-M."/>
        </authorList>
    </citation>
    <scope>NUCLEOTIDE SEQUENCE [LARGE SCALE GENOMIC DNA]</scope>
    <source>
        <strain evidence="7">COL-18-3</strain>
    </source>
</reference>
<dbReference type="PROSITE" id="PS00678">
    <property type="entry name" value="WD_REPEATS_1"/>
    <property type="match status" value="3"/>
</dbReference>
<dbReference type="AlphaFoldDB" id="A0A1R1PRZ5"/>
<gene>
    <name evidence="6" type="ORF">AX774_g2823</name>
</gene>
<dbReference type="InterPro" id="IPR019775">
    <property type="entry name" value="WD40_repeat_CS"/>
</dbReference>
<keyword evidence="3" id="KW-0677">Repeat</keyword>
<dbReference type="SMART" id="SM00320">
    <property type="entry name" value="WD40"/>
    <property type="match status" value="5"/>
</dbReference>
<dbReference type="PRINTS" id="PR00320">
    <property type="entry name" value="GPROTEINBRPT"/>
</dbReference>
<dbReference type="PANTHER" id="PTHR14091:SF0">
    <property type="entry name" value="PERIODIC TRYPTOPHAN PROTEIN 1 HOMOLOG"/>
    <property type="match status" value="1"/>
</dbReference>
<dbReference type="InterPro" id="IPR036322">
    <property type="entry name" value="WD40_repeat_dom_sf"/>
</dbReference>
<evidence type="ECO:0000256" key="1">
    <source>
        <dbReference type="ARBA" id="ARBA00022553"/>
    </source>
</evidence>
<feature type="repeat" description="WD" evidence="4">
    <location>
        <begin position="238"/>
        <end position="280"/>
    </location>
</feature>
<dbReference type="SUPFAM" id="SSF50978">
    <property type="entry name" value="WD40 repeat-like"/>
    <property type="match status" value="1"/>
</dbReference>
<feature type="repeat" description="WD" evidence="4">
    <location>
        <begin position="383"/>
        <end position="425"/>
    </location>
</feature>
<keyword evidence="7" id="KW-1185">Reference proteome</keyword>
<comment type="caution">
    <text evidence="6">The sequence shown here is derived from an EMBL/GenBank/DDBJ whole genome shotgun (WGS) entry which is preliminary data.</text>
</comment>
<evidence type="ECO:0000256" key="2">
    <source>
        <dbReference type="ARBA" id="ARBA00022574"/>
    </source>
</evidence>
<keyword evidence="1" id="KW-0597">Phosphoprotein</keyword>
<dbReference type="GO" id="GO:0005634">
    <property type="term" value="C:nucleus"/>
    <property type="evidence" value="ECO:0007669"/>
    <property type="project" value="TreeGrafter"/>
</dbReference>
<dbReference type="Gene3D" id="2.130.10.10">
    <property type="entry name" value="YVTN repeat-like/Quinoprotein amine dehydrogenase"/>
    <property type="match status" value="2"/>
</dbReference>
<dbReference type="Proteomes" id="UP000188320">
    <property type="component" value="Unassembled WGS sequence"/>
</dbReference>
<dbReference type="EMBL" id="LSSK01000340">
    <property type="protein sequence ID" value="OMH83662.1"/>
    <property type="molecule type" value="Genomic_DNA"/>
</dbReference>
<dbReference type="InterPro" id="IPR001680">
    <property type="entry name" value="WD40_rpt"/>
</dbReference>
<evidence type="ECO:0000256" key="3">
    <source>
        <dbReference type="ARBA" id="ARBA00022737"/>
    </source>
</evidence>
<evidence type="ECO:0000256" key="5">
    <source>
        <dbReference type="SAM" id="MobiDB-lite"/>
    </source>
</evidence>
<proteinExistence type="predicted"/>
<dbReference type="Pfam" id="PF00400">
    <property type="entry name" value="WD40"/>
    <property type="match status" value="3"/>
</dbReference>
<protein>
    <submittedName>
        <fullName evidence="6">Putative WD repeat-containing protein</fullName>
    </submittedName>
</protein>
<dbReference type="PANTHER" id="PTHR14091">
    <property type="entry name" value="PERIODIC TRYPTOPHAN PROTEIN 1"/>
    <property type="match status" value="1"/>
</dbReference>
<dbReference type="PROSITE" id="PS50294">
    <property type="entry name" value="WD_REPEATS_REGION"/>
    <property type="match status" value="2"/>
</dbReference>
<dbReference type="GO" id="GO:0006364">
    <property type="term" value="P:rRNA processing"/>
    <property type="evidence" value="ECO:0007669"/>
    <property type="project" value="InterPro"/>
</dbReference>
<name>A0A1R1PRZ5_ZANCU</name>
<accession>A0A1R1PRZ5</accession>
<evidence type="ECO:0000256" key="4">
    <source>
        <dbReference type="PROSITE-ProRule" id="PRU00221"/>
    </source>
</evidence>
<sequence>MISSLTWIRKGIALENPIQNVVDLYESGEYNPLAAPEDSEEQNKENQGLDSTARINADNGEIDEFDMENYDNEPDYPTIFTNSQEDLDMDHVENNLDNDNDEDDLEDELEEIEQLKILPTDNLLVVAKADAEEVSTIEVCVYESSEQNLYVHHDFFVDAYPLCLEWLTNSQLGNLLAVGTFGSPLLDPNSADATNKYSMTHHEQPYTQPYDVNIWDLNVIDSYNYAPVLSLIDPNYKVGSTTADTMSLSWNTNVMNLLASGSSDALVRIWDLHSSSSASGNLVSRLTHHKDKVQCVKWHPVESSILLTASYDKTIAICDSRASMSSAVIKFAKNLGDVETLLWDIHNPSSFYASFESGVVHCYDIRTLSSSSTSAATSPKFTIDAHKSGCTALDVHPTIPNCLLTASVDKSLKIWNTSTHTLVAKSDSDHFSSTVGAIFSAKFCPDSPYFEIAVGGDQNSLLVLDLSSNASIQSAFNYSPPIESSEDNTQQTIRDPFVYVNSGGYGSD</sequence>
<feature type="region of interest" description="Disordered" evidence="5">
    <location>
        <begin position="31"/>
        <end position="53"/>
    </location>
</feature>
<evidence type="ECO:0000313" key="6">
    <source>
        <dbReference type="EMBL" id="OMH83662.1"/>
    </source>
</evidence>
<dbReference type="InterPro" id="IPR020472">
    <property type="entry name" value="WD40_PAC1"/>
</dbReference>